<organism evidence="2 3">
    <name type="scientific">Pleurostoma richardsiae</name>
    <dbReference type="NCBI Taxonomy" id="41990"/>
    <lineage>
        <taxon>Eukaryota</taxon>
        <taxon>Fungi</taxon>
        <taxon>Dikarya</taxon>
        <taxon>Ascomycota</taxon>
        <taxon>Pezizomycotina</taxon>
        <taxon>Sordariomycetes</taxon>
        <taxon>Sordariomycetidae</taxon>
        <taxon>Calosphaeriales</taxon>
        <taxon>Pleurostomataceae</taxon>
        <taxon>Pleurostoma</taxon>
    </lineage>
</organism>
<sequence length="1047" mass="118583">MSRSALESRAHDSSEPGAPSYTLDMSRSPSTDGDDTEQDREGPQQLVQRPTREQVRDWVEEDGLTAEEKLARRLVYLLIAGLVSCPAETHEQRDDVHHSTCRRHLGLKDTWAARSATDSSRSFAEKEEYSGMFGLSARQRPLPSQAMGLERGQLPSASRLDAAFTGWRDQERWKDAEICLHKEDLPGCKIAPAAHDVDSFLHVTRDPSDFKGPLHICLSPQPSRLLSKSIHIKVPVSVQGKRKAVPIHKIPHLVLAHEKFTAVYMFFPRLYTGEKKATVHLRDEQHALFFERVIRPSFERIGMHFEHHLPDNYNSVRSASQIAIEATGSATARGASIEVAYNKENLAELWAVMREVLGDEDRNRAVDELDDTGRLWQFGEPIFLLNRKDTKLLHKSRSTLTSAIDGFWEHNAGAIDPYVGESGSNSDSDPDSDYRDREDDSQGGPEEGDGRTQLLDVASEFMPVRHGHTVLARRCCQHNSMLFLYGDVEKALFGHEDLLPDDEPRMADPSAAGRWKAPRIPRSVTTEYPIHLLRDSVSVTCEPTKTSANFKSGLYYAQSYSILKTIFTKAGVWAFSNDEILNLGHGADVWNALARAARVKQDRAGGDRSLLKSCERMAAAFRDLGRGYGCRLEFRIKQGLARRLGGAESSWWALVRRVNGLQNRRTRDTRPLAVHPDRRAFFVVEAREFNLFLRMNIDKHLRLMDYIRSYHSRDDWSPQAAASLYAVVAVALQEFTMRHDAALSRVLESPLVPAQDRKAGLGMLSIMEARGFAFFPQDVVDWQWLKLQDWATDLIRVPNLTLRAHWREFESLKESKHLYDQVLAMALGPGIQTQEQADAALGILAQLLILEYKKAAFLALFRRPAEDASSLTFTLSRLEDEVSRHQGRRLTPATGNRRDFKHVSTYFDWAWTESVKFGDRKHLESTSFRRMARMSRDALDKMRQNAHVSADRLMVILYYRFSQQIICFPSPDKHNGCLSVTDTRRARLMICTDVKVRDTDVPRSATLSDTVAAVVSWQEATARPVASPYSPFVLGSVDQIRRLLQVE</sequence>
<comment type="caution">
    <text evidence="2">The sequence shown here is derived from an EMBL/GenBank/DDBJ whole genome shotgun (WGS) entry which is preliminary data.</text>
</comment>
<dbReference type="AlphaFoldDB" id="A0AA38VIM0"/>
<name>A0AA38VIM0_9PEZI</name>
<dbReference type="EMBL" id="JANBVO010000109">
    <property type="protein sequence ID" value="KAJ9130073.1"/>
    <property type="molecule type" value="Genomic_DNA"/>
</dbReference>
<feature type="compositionally biased region" description="Basic and acidic residues" evidence="1">
    <location>
        <begin position="1"/>
        <end position="14"/>
    </location>
</feature>
<evidence type="ECO:0000313" key="3">
    <source>
        <dbReference type="Proteomes" id="UP001174694"/>
    </source>
</evidence>
<keyword evidence="3" id="KW-1185">Reference proteome</keyword>
<protein>
    <submittedName>
        <fullName evidence="2">Uncharacterized protein</fullName>
    </submittedName>
</protein>
<gene>
    <name evidence="2" type="ORF">NKR23_g12359</name>
</gene>
<accession>A0AA38VIM0</accession>
<feature type="region of interest" description="Disordered" evidence="1">
    <location>
        <begin position="1"/>
        <end position="54"/>
    </location>
</feature>
<evidence type="ECO:0000256" key="1">
    <source>
        <dbReference type="SAM" id="MobiDB-lite"/>
    </source>
</evidence>
<feature type="region of interest" description="Disordered" evidence="1">
    <location>
        <begin position="418"/>
        <end position="451"/>
    </location>
</feature>
<dbReference type="Proteomes" id="UP001174694">
    <property type="component" value="Unassembled WGS sequence"/>
</dbReference>
<proteinExistence type="predicted"/>
<reference evidence="2" key="1">
    <citation type="submission" date="2022-07" db="EMBL/GenBank/DDBJ databases">
        <title>Fungi with potential for degradation of polypropylene.</title>
        <authorList>
            <person name="Gostincar C."/>
        </authorList>
    </citation>
    <scope>NUCLEOTIDE SEQUENCE</scope>
    <source>
        <strain evidence="2">EXF-13308</strain>
    </source>
</reference>
<evidence type="ECO:0000313" key="2">
    <source>
        <dbReference type="EMBL" id="KAJ9130073.1"/>
    </source>
</evidence>